<evidence type="ECO:0000313" key="2">
    <source>
        <dbReference type="EMBL" id="SEG13579.1"/>
    </source>
</evidence>
<feature type="transmembrane region" description="Helical" evidence="1">
    <location>
        <begin position="178"/>
        <end position="196"/>
    </location>
</feature>
<gene>
    <name evidence="2" type="ORF">SAMN05421819_1910</name>
</gene>
<name>A0A1H5XP89_9BACT</name>
<dbReference type="AlphaFoldDB" id="A0A1H5XP89"/>
<feature type="transmembrane region" description="Helical" evidence="1">
    <location>
        <begin position="97"/>
        <end position="120"/>
    </location>
</feature>
<dbReference type="EMBL" id="FNVA01000003">
    <property type="protein sequence ID" value="SEG13579.1"/>
    <property type="molecule type" value="Genomic_DNA"/>
</dbReference>
<keyword evidence="1" id="KW-1133">Transmembrane helix</keyword>
<feature type="transmembrane region" description="Helical" evidence="1">
    <location>
        <begin position="24"/>
        <end position="45"/>
    </location>
</feature>
<evidence type="ECO:0000313" key="3">
    <source>
        <dbReference type="Proteomes" id="UP000236728"/>
    </source>
</evidence>
<dbReference type="RefSeq" id="WP_103932837.1">
    <property type="nucleotide sequence ID" value="NZ_FNVA01000003.1"/>
</dbReference>
<keyword evidence="1" id="KW-0812">Transmembrane</keyword>
<sequence length="218" mass="23537">MTDLHQALTDIRSIRRQVAQTTEFRGYGPATLSATALLALLAAAAQSHWLPTPAAHPVEYVALWLSTAVLCAALIATQMLTRANHLHGPMADEMIRLAVLQFLPAAAAGAILPVVLLHALLHASPIGFWMLPGLWQVIFSLGVFASVRCMPRSMVLVGLWFLLTGFSCLWLGDNRALSPAWMGLPYGLGMALVAVLHRSASHRTLALEDGEEDLDDEA</sequence>
<reference evidence="2 3" key="1">
    <citation type="submission" date="2016-10" db="EMBL/GenBank/DDBJ databases">
        <authorList>
            <person name="de Groot N.N."/>
        </authorList>
    </citation>
    <scope>NUCLEOTIDE SEQUENCE [LARGE SCALE GENOMIC DNA]</scope>
    <source>
        <strain evidence="2 3">DSM 22489</strain>
    </source>
</reference>
<keyword evidence="1" id="KW-0472">Membrane</keyword>
<feature type="transmembrane region" description="Helical" evidence="1">
    <location>
        <begin position="126"/>
        <end position="147"/>
    </location>
</feature>
<protein>
    <submittedName>
        <fullName evidence="2">Uncharacterized protein</fullName>
    </submittedName>
</protein>
<feature type="transmembrane region" description="Helical" evidence="1">
    <location>
        <begin position="154"/>
        <end position="172"/>
    </location>
</feature>
<organism evidence="2 3">
    <name type="scientific">Bryocella elongata</name>
    <dbReference type="NCBI Taxonomy" id="863522"/>
    <lineage>
        <taxon>Bacteria</taxon>
        <taxon>Pseudomonadati</taxon>
        <taxon>Acidobacteriota</taxon>
        <taxon>Terriglobia</taxon>
        <taxon>Terriglobales</taxon>
        <taxon>Acidobacteriaceae</taxon>
        <taxon>Bryocella</taxon>
    </lineage>
</organism>
<proteinExistence type="predicted"/>
<evidence type="ECO:0000256" key="1">
    <source>
        <dbReference type="SAM" id="Phobius"/>
    </source>
</evidence>
<dbReference type="Proteomes" id="UP000236728">
    <property type="component" value="Unassembled WGS sequence"/>
</dbReference>
<accession>A0A1H5XP89</accession>
<feature type="transmembrane region" description="Helical" evidence="1">
    <location>
        <begin position="57"/>
        <end position="76"/>
    </location>
</feature>
<keyword evidence="3" id="KW-1185">Reference proteome</keyword>
<dbReference type="OrthoDB" id="5624959at2"/>